<dbReference type="AlphaFoldDB" id="A0A061JHT7"/>
<dbReference type="EMBL" id="ARPM03000130">
    <property type="protein sequence ID" value="ETZ04973.1"/>
    <property type="molecule type" value="Genomic_DNA"/>
</dbReference>
<evidence type="ECO:0000256" key="1">
    <source>
        <dbReference type="ARBA" id="ARBA00008226"/>
    </source>
</evidence>
<evidence type="ECO:0000313" key="11">
    <source>
        <dbReference type="Proteomes" id="UP000026922"/>
    </source>
</evidence>
<keyword evidence="4 10" id="KW-0436">Ligase</keyword>
<organism evidence="10 11">
    <name type="scientific">Holospora undulata HU1</name>
    <dbReference type="NCBI Taxonomy" id="1321371"/>
    <lineage>
        <taxon>Bacteria</taxon>
        <taxon>Pseudomonadati</taxon>
        <taxon>Pseudomonadota</taxon>
        <taxon>Alphaproteobacteria</taxon>
        <taxon>Holosporales</taxon>
        <taxon>Holosporaceae</taxon>
        <taxon>Holospora</taxon>
    </lineage>
</organism>
<keyword evidence="11" id="KW-1185">Reference proteome</keyword>
<dbReference type="Proteomes" id="UP000026922">
    <property type="component" value="Unassembled WGS sequence"/>
</dbReference>
<keyword evidence="6" id="KW-0067">ATP-binding</keyword>
<dbReference type="PROSITE" id="PS50861">
    <property type="entry name" value="AA_TRNA_LIGASE_II_GLYAB"/>
    <property type="match status" value="1"/>
</dbReference>
<comment type="subunit">
    <text evidence="2">Tetramer of two alpha and two beta subunits.</text>
</comment>
<comment type="catalytic activity">
    <reaction evidence="9">
        <text>tRNA(Gly) + glycine + ATP = glycyl-tRNA(Gly) + AMP + diphosphate</text>
        <dbReference type="Rhea" id="RHEA:16013"/>
        <dbReference type="Rhea" id="RHEA-COMP:9664"/>
        <dbReference type="Rhea" id="RHEA-COMP:9683"/>
        <dbReference type="ChEBI" id="CHEBI:30616"/>
        <dbReference type="ChEBI" id="CHEBI:33019"/>
        <dbReference type="ChEBI" id="CHEBI:57305"/>
        <dbReference type="ChEBI" id="CHEBI:78442"/>
        <dbReference type="ChEBI" id="CHEBI:78522"/>
        <dbReference type="ChEBI" id="CHEBI:456215"/>
        <dbReference type="EC" id="6.1.1.14"/>
    </reaction>
</comment>
<name>A0A061JHT7_9PROT</name>
<comment type="caution">
    <text evidence="10">The sequence shown here is derived from an EMBL/GenBank/DDBJ whole genome shotgun (WGS) entry which is preliminary data.</text>
</comment>
<comment type="similarity">
    <text evidence="1">Belongs to the class-II aminoacyl-tRNA synthetase family.</text>
</comment>
<dbReference type="GO" id="GO:0005524">
    <property type="term" value="F:ATP binding"/>
    <property type="evidence" value="ECO:0007669"/>
    <property type="project" value="UniProtKB-KW"/>
</dbReference>
<evidence type="ECO:0000313" key="10">
    <source>
        <dbReference type="EMBL" id="ETZ04973.1"/>
    </source>
</evidence>
<evidence type="ECO:0000256" key="6">
    <source>
        <dbReference type="ARBA" id="ARBA00022840"/>
    </source>
</evidence>
<dbReference type="EC" id="6.1.1.14" evidence="3"/>
<gene>
    <name evidence="10" type="ORF">K737_300618</name>
</gene>
<sequence length="684" mass="78985">MICLLMTQAFLFEVYSDEIPANLQWDAYHRIRRHIDQALKSEELIGNVQGFCSLRRVGFLILEMDNSAERSSFIKGPSAKAPDYVIEKFLHIHGSENCYQQKNSKGDVWVAKNQLEAVEKKLHRICVDFLEHFYWQKRMHWHKTDDFSWIRPIHSLLCMLDDKQLNWTFRPDGLCLSTKNTTPGHPALCENPLEKIWISVPQALDYKETLKQKNLWVCPLERFSYLQGELRTLAQNHGYQVFEEDLASNGLLGEVSGMTEWPKVFLASFSEDFLKLPSPFLLTTLKHHQRCFPLKIQEQLAPHFIVVLDGKDPTLEVQRGHQRVAEARLSDALFFWNQDLRQPLARYNQHLKEKVFFEGLGTMLQKVRRLEVVATKLDKSGALSAAAALSKADLATQAVREFPELQGIMGKYYALAQDIDPLIAEALEEQYFPLTPNQDLKNQSCLGGWLGMIDRMDTLVGFFSIGKYPTSSKDPMALRRGAYGWVRLAVQHPYPFSISESIRISLESYRNTQKMDSLSHKDSLDLLEQLIFKQFSRYLEEHSISREIAEAVGTFRFSKSLKELFVLADELRIFLQEDAGIAFLSAYKRMFFLLHQDKEYLTEFGVPKDSELTEPQERQLWSRISTPWNKEYFMKNALGFSQCIHQFLDTLPVKGVPSRIGLLAGALRYTRPLGNLLSLFTPHR</sequence>
<evidence type="ECO:0000256" key="9">
    <source>
        <dbReference type="ARBA" id="ARBA00047937"/>
    </source>
</evidence>
<dbReference type="InterPro" id="IPR015944">
    <property type="entry name" value="Gly-tRNA-synth_bsu"/>
</dbReference>
<dbReference type="Pfam" id="PF02092">
    <property type="entry name" value="tRNA_synt_2f"/>
    <property type="match status" value="1"/>
</dbReference>
<protein>
    <recommendedName>
        <fullName evidence="3">glycine--tRNA ligase</fullName>
        <ecNumber evidence="3">6.1.1.14</ecNumber>
    </recommendedName>
</protein>
<dbReference type="GO" id="GO:0005829">
    <property type="term" value="C:cytosol"/>
    <property type="evidence" value="ECO:0007669"/>
    <property type="project" value="TreeGrafter"/>
</dbReference>
<dbReference type="NCBIfam" id="TIGR00211">
    <property type="entry name" value="glyS"/>
    <property type="match status" value="1"/>
</dbReference>
<evidence type="ECO:0000256" key="3">
    <source>
        <dbReference type="ARBA" id="ARBA00012829"/>
    </source>
</evidence>
<dbReference type="PRINTS" id="PR01045">
    <property type="entry name" value="TRNASYNTHGB"/>
</dbReference>
<keyword evidence="8" id="KW-0030">Aminoacyl-tRNA synthetase</keyword>
<accession>A0A061JHT7</accession>
<evidence type="ECO:0000256" key="8">
    <source>
        <dbReference type="ARBA" id="ARBA00023146"/>
    </source>
</evidence>
<dbReference type="RefSeq" id="WP_024161416.1">
    <property type="nucleotide sequence ID" value="NZ_ARPM03000130.1"/>
</dbReference>
<evidence type="ECO:0000256" key="5">
    <source>
        <dbReference type="ARBA" id="ARBA00022741"/>
    </source>
</evidence>
<evidence type="ECO:0000256" key="2">
    <source>
        <dbReference type="ARBA" id="ARBA00011209"/>
    </source>
</evidence>
<dbReference type="InterPro" id="IPR006194">
    <property type="entry name" value="Gly-tRNA-synth_heterodimer"/>
</dbReference>
<dbReference type="PANTHER" id="PTHR30075:SF2">
    <property type="entry name" value="GLYCINE--TRNA LIGASE, CHLOROPLASTIC_MITOCHONDRIAL 2"/>
    <property type="match status" value="1"/>
</dbReference>
<reference evidence="10 11" key="1">
    <citation type="journal article" date="2013" name="Genome Announc.">
        <title>Draft Genome Sequence of Holospora undulata Strain HU1, a Micronucleus-Specific Symbiont of the Ciliate Paramecium caudatum.</title>
        <authorList>
            <person name="Dohra H."/>
            <person name="Suzuki H."/>
            <person name="Suzuki T."/>
            <person name="Tanaka K."/>
            <person name="Fujishima M."/>
        </authorList>
    </citation>
    <scope>NUCLEOTIDE SEQUENCE [LARGE SCALE GENOMIC DNA]</scope>
    <source>
        <strain evidence="10 11">HU1</strain>
    </source>
</reference>
<evidence type="ECO:0000256" key="4">
    <source>
        <dbReference type="ARBA" id="ARBA00022598"/>
    </source>
</evidence>
<dbReference type="GO" id="GO:0004820">
    <property type="term" value="F:glycine-tRNA ligase activity"/>
    <property type="evidence" value="ECO:0007669"/>
    <property type="project" value="UniProtKB-EC"/>
</dbReference>
<dbReference type="GO" id="GO:0006426">
    <property type="term" value="P:glycyl-tRNA aminoacylation"/>
    <property type="evidence" value="ECO:0007669"/>
    <property type="project" value="InterPro"/>
</dbReference>
<proteinExistence type="inferred from homology"/>
<dbReference type="PANTHER" id="PTHR30075">
    <property type="entry name" value="GLYCYL-TRNA SYNTHETASE"/>
    <property type="match status" value="1"/>
</dbReference>
<keyword evidence="5" id="KW-0547">Nucleotide-binding</keyword>
<evidence type="ECO:0000256" key="7">
    <source>
        <dbReference type="ARBA" id="ARBA00022917"/>
    </source>
</evidence>
<keyword evidence="7" id="KW-0648">Protein biosynthesis</keyword>